<feature type="domain" description="Tryptophan synthase beta chain-like PALP" evidence="18">
    <location>
        <begin position="27"/>
        <end position="317"/>
    </location>
</feature>
<proteinExistence type="inferred from homology"/>
<dbReference type="GO" id="GO:0070179">
    <property type="term" value="P:D-serine biosynthetic process"/>
    <property type="evidence" value="ECO:0007669"/>
    <property type="project" value="TreeGrafter"/>
</dbReference>
<dbReference type="Proteomes" id="UP000256964">
    <property type="component" value="Unassembled WGS sequence"/>
</dbReference>
<evidence type="ECO:0000256" key="2">
    <source>
        <dbReference type="ARBA" id="ARBA00001933"/>
    </source>
</evidence>
<comment type="cofactor">
    <cofactor evidence="2">
        <name>pyridoxal 5'-phosphate</name>
        <dbReference type="ChEBI" id="CHEBI:597326"/>
    </cofactor>
</comment>
<evidence type="ECO:0000256" key="11">
    <source>
        <dbReference type="ARBA" id="ARBA00051769"/>
    </source>
</evidence>
<comment type="function">
    <text evidence="12">Catalyzes the synthesis of D-serine from L-serine. D-serine is a key coagonist with glutamate at NMDA receptors. Has dehydratase activity towards both L-serine and D-serine.</text>
</comment>
<comment type="similarity">
    <text evidence="5">Belongs to the serine/threonine dehydratase family.</text>
</comment>
<keyword evidence="7" id="KW-0663">Pyridoxal phosphate</keyword>
<sequence>MLSEATDPAQPLPLTRSSVLAAKKTISHLIHCTPALTSSSLSGSLPGKNRLFFKAENFQKGGAFKFRGASYSLSCLTPQELAKGVCTHSSGNHAGALALAAQQRGVKCYVVMPSNSAQPKVDAVRSYGASITFCEPNAPARAATLAAVQAQTGATFIPPYDAVNTILGQGTALLELVEQVPEKLAAVVAPVGGGGLLAGTALAADGTGIRIFGAEPAGADDCARGLEEGKRLPDVDAHTIADGLRTPVGVLNFPIIQEKVEKVITVTDEEIIEAMRLMWERMKIVVEPSGATAFAAVRSKQFQELGIQGPIGIIISGGNVDLSKPLPWAHVPPE</sequence>
<dbReference type="GO" id="GO:0005524">
    <property type="term" value="F:ATP binding"/>
    <property type="evidence" value="ECO:0007669"/>
    <property type="project" value="TreeGrafter"/>
</dbReference>
<dbReference type="PANTHER" id="PTHR43050:SF1">
    <property type="entry name" value="SERINE RACEMASE"/>
    <property type="match status" value="1"/>
</dbReference>
<keyword evidence="20" id="KW-1185">Reference proteome</keyword>
<dbReference type="FunFam" id="3.40.50.1100:FF:000041">
    <property type="entry name" value="Threonine ammonia-lyase, variant"/>
    <property type="match status" value="1"/>
</dbReference>
<comment type="catalytic activity">
    <reaction evidence="11">
        <text>L-serine = D-serine</text>
        <dbReference type="Rhea" id="RHEA:10980"/>
        <dbReference type="ChEBI" id="CHEBI:33384"/>
        <dbReference type="ChEBI" id="CHEBI:35247"/>
        <dbReference type="EC" id="5.1.1.18"/>
    </reaction>
</comment>
<dbReference type="GO" id="GO:0006563">
    <property type="term" value="P:L-serine metabolic process"/>
    <property type="evidence" value="ECO:0007669"/>
    <property type="project" value="UniProtKB-ARBA"/>
</dbReference>
<dbReference type="InterPro" id="IPR001926">
    <property type="entry name" value="TrpB-like_PALP"/>
</dbReference>
<gene>
    <name evidence="19" type="ORF">OH76DRAFT_1428165</name>
</gene>
<comment type="catalytic activity">
    <reaction evidence="10">
        <text>D-serine = pyruvate + NH4(+)</text>
        <dbReference type="Rhea" id="RHEA:13977"/>
        <dbReference type="ChEBI" id="CHEBI:15361"/>
        <dbReference type="ChEBI" id="CHEBI:28938"/>
        <dbReference type="ChEBI" id="CHEBI:35247"/>
        <dbReference type="EC" id="4.3.1.18"/>
    </reaction>
</comment>
<dbReference type="InterPro" id="IPR000634">
    <property type="entry name" value="Ser/Thr_deHydtase_PyrdxlP-BS"/>
</dbReference>
<dbReference type="Pfam" id="PF00291">
    <property type="entry name" value="PALP"/>
    <property type="match status" value="1"/>
</dbReference>
<dbReference type="GO" id="GO:0000287">
    <property type="term" value="F:magnesium ion binding"/>
    <property type="evidence" value="ECO:0007669"/>
    <property type="project" value="TreeGrafter"/>
</dbReference>
<comment type="cofactor">
    <cofactor evidence="1">
        <name>Ca(2+)</name>
        <dbReference type="ChEBI" id="CHEBI:29108"/>
    </cofactor>
</comment>
<comment type="cofactor">
    <cofactor evidence="3">
        <name>Mn(2+)</name>
        <dbReference type="ChEBI" id="CHEBI:29035"/>
    </cofactor>
</comment>
<evidence type="ECO:0000313" key="19">
    <source>
        <dbReference type="EMBL" id="RDX55330.1"/>
    </source>
</evidence>
<dbReference type="GO" id="GO:0008721">
    <property type="term" value="F:D-serine ammonia-lyase activity"/>
    <property type="evidence" value="ECO:0007669"/>
    <property type="project" value="UniProtKB-EC"/>
</dbReference>
<dbReference type="GO" id="GO:0003941">
    <property type="term" value="F:L-serine ammonia-lyase activity"/>
    <property type="evidence" value="ECO:0007669"/>
    <property type="project" value="TreeGrafter"/>
</dbReference>
<evidence type="ECO:0000256" key="8">
    <source>
        <dbReference type="ARBA" id="ARBA00023239"/>
    </source>
</evidence>
<dbReference type="EC" id="5.1.1.18" evidence="13"/>
<evidence type="ECO:0000256" key="6">
    <source>
        <dbReference type="ARBA" id="ARBA00022842"/>
    </source>
</evidence>
<dbReference type="AlphaFoldDB" id="A0A371DS18"/>
<evidence type="ECO:0000256" key="10">
    <source>
        <dbReference type="ARBA" id="ARBA00050422"/>
    </source>
</evidence>
<evidence type="ECO:0000256" key="17">
    <source>
        <dbReference type="ARBA" id="ARBA00081761"/>
    </source>
</evidence>
<evidence type="ECO:0000256" key="5">
    <source>
        <dbReference type="ARBA" id="ARBA00010869"/>
    </source>
</evidence>
<dbReference type="STRING" id="139420.A0A371DS18"/>
<evidence type="ECO:0000256" key="14">
    <source>
        <dbReference type="ARBA" id="ARBA00070760"/>
    </source>
</evidence>
<evidence type="ECO:0000256" key="7">
    <source>
        <dbReference type="ARBA" id="ARBA00022898"/>
    </source>
</evidence>
<dbReference type="Gene3D" id="3.40.50.1100">
    <property type="match status" value="2"/>
</dbReference>
<dbReference type="OrthoDB" id="271064at2759"/>
<keyword evidence="8" id="KW-0456">Lyase</keyword>
<dbReference type="InterPro" id="IPR036052">
    <property type="entry name" value="TrpB-like_PALP_sf"/>
</dbReference>
<dbReference type="PANTHER" id="PTHR43050">
    <property type="entry name" value="SERINE / THREONINE RACEMASE FAMILY MEMBER"/>
    <property type="match status" value="1"/>
</dbReference>
<protein>
    <recommendedName>
        <fullName evidence="14">Serine racemase</fullName>
        <ecNumber evidence="13">5.1.1.18</ecNumber>
    </recommendedName>
    <alternativeName>
        <fullName evidence="15">D-serine ammonia-lyase</fullName>
    </alternativeName>
    <alternativeName>
        <fullName evidence="17">D-serine dehydratase</fullName>
    </alternativeName>
    <alternativeName>
        <fullName evidence="16">L-serine ammonia-lyase</fullName>
    </alternativeName>
    <alternativeName>
        <fullName evidence="9">L-serine dehydratase</fullName>
    </alternativeName>
</protein>
<evidence type="ECO:0000256" key="16">
    <source>
        <dbReference type="ARBA" id="ARBA00081060"/>
    </source>
</evidence>
<comment type="cofactor">
    <cofactor evidence="4">
        <name>Mg(2+)</name>
        <dbReference type="ChEBI" id="CHEBI:18420"/>
    </cofactor>
</comment>
<evidence type="ECO:0000256" key="15">
    <source>
        <dbReference type="ARBA" id="ARBA00076108"/>
    </source>
</evidence>
<evidence type="ECO:0000256" key="12">
    <source>
        <dbReference type="ARBA" id="ARBA00056426"/>
    </source>
</evidence>
<accession>A0A371DS18</accession>
<evidence type="ECO:0000256" key="1">
    <source>
        <dbReference type="ARBA" id="ARBA00001913"/>
    </source>
</evidence>
<reference evidence="19 20" key="1">
    <citation type="journal article" date="2018" name="Biotechnol. Biofuels">
        <title>Integrative visual omics of the white-rot fungus Polyporus brumalis exposes the biotechnological potential of its oxidative enzymes for delignifying raw plant biomass.</title>
        <authorList>
            <person name="Miyauchi S."/>
            <person name="Rancon A."/>
            <person name="Drula E."/>
            <person name="Hage H."/>
            <person name="Chaduli D."/>
            <person name="Favel A."/>
            <person name="Grisel S."/>
            <person name="Henrissat B."/>
            <person name="Herpoel-Gimbert I."/>
            <person name="Ruiz-Duenas F.J."/>
            <person name="Chevret D."/>
            <person name="Hainaut M."/>
            <person name="Lin J."/>
            <person name="Wang M."/>
            <person name="Pangilinan J."/>
            <person name="Lipzen A."/>
            <person name="Lesage-Meessen L."/>
            <person name="Navarro D."/>
            <person name="Riley R."/>
            <person name="Grigoriev I.V."/>
            <person name="Zhou S."/>
            <person name="Raouche S."/>
            <person name="Rosso M.N."/>
        </authorList>
    </citation>
    <scope>NUCLEOTIDE SEQUENCE [LARGE SCALE GENOMIC DNA]</scope>
    <source>
        <strain evidence="19 20">BRFM 1820</strain>
    </source>
</reference>
<dbReference type="GO" id="GO:0030378">
    <property type="term" value="F:serine racemase activity"/>
    <property type="evidence" value="ECO:0007669"/>
    <property type="project" value="UniProtKB-EC"/>
</dbReference>
<evidence type="ECO:0000256" key="9">
    <source>
        <dbReference type="ARBA" id="ARBA00031418"/>
    </source>
</evidence>
<keyword evidence="6" id="KW-0460">Magnesium</keyword>
<evidence type="ECO:0000256" key="4">
    <source>
        <dbReference type="ARBA" id="ARBA00001946"/>
    </source>
</evidence>
<evidence type="ECO:0000259" key="18">
    <source>
        <dbReference type="Pfam" id="PF00291"/>
    </source>
</evidence>
<organism evidence="19 20">
    <name type="scientific">Lentinus brumalis</name>
    <dbReference type="NCBI Taxonomy" id="2498619"/>
    <lineage>
        <taxon>Eukaryota</taxon>
        <taxon>Fungi</taxon>
        <taxon>Dikarya</taxon>
        <taxon>Basidiomycota</taxon>
        <taxon>Agaricomycotina</taxon>
        <taxon>Agaricomycetes</taxon>
        <taxon>Polyporales</taxon>
        <taxon>Polyporaceae</taxon>
        <taxon>Lentinus</taxon>
    </lineage>
</organism>
<name>A0A371DS18_9APHY</name>
<dbReference type="GO" id="GO:0018114">
    <property type="term" value="F:threonine racemase activity"/>
    <property type="evidence" value="ECO:0007669"/>
    <property type="project" value="TreeGrafter"/>
</dbReference>
<evidence type="ECO:0000256" key="3">
    <source>
        <dbReference type="ARBA" id="ARBA00001936"/>
    </source>
</evidence>
<dbReference type="GO" id="GO:0030170">
    <property type="term" value="F:pyridoxal phosphate binding"/>
    <property type="evidence" value="ECO:0007669"/>
    <property type="project" value="InterPro"/>
</dbReference>
<evidence type="ECO:0000313" key="20">
    <source>
        <dbReference type="Proteomes" id="UP000256964"/>
    </source>
</evidence>
<dbReference type="SUPFAM" id="SSF53686">
    <property type="entry name" value="Tryptophan synthase beta subunit-like PLP-dependent enzymes"/>
    <property type="match status" value="1"/>
</dbReference>
<evidence type="ECO:0000256" key="13">
    <source>
        <dbReference type="ARBA" id="ARBA00066592"/>
    </source>
</evidence>
<dbReference type="PROSITE" id="PS00165">
    <property type="entry name" value="DEHYDRATASE_SER_THR"/>
    <property type="match status" value="1"/>
</dbReference>
<dbReference type="EMBL" id="KZ857382">
    <property type="protein sequence ID" value="RDX55330.1"/>
    <property type="molecule type" value="Genomic_DNA"/>
</dbReference>